<feature type="compositionally biased region" description="Basic and acidic residues" evidence="7">
    <location>
        <begin position="456"/>
        <end position="544"/>
    </location>
</feature>
<organism evidence="9 10">
    <name type="scientific">Elysia crispata</name>
    <name type="common">lettuce slug</name>
    <dbReference type="NCBI Taxonomy" id="231223"/>
    <lineage>
        <taxon>Eukaryota</taxon>
        <taxon>Metazoa</taxon>
        <taxon>Spiralia</taxon>
        <taxon>Lophotrochozoa</taxon>
        <taxon>Mollusca</taxon>
        <taxon>Gastropoda</taxon>
        <taxon>Heterobranchia</taxon>
        <taxon>Euthyneura</taxon>
        <taxon>Panpulmonata</taxon>
        <taxon>Sacoglossa</taxon>
        <taxon>Placobranchoidea</taxon>
        <taxon>Plakobranchidae</taxon>
        <taxon>Elysia</taxon>
    </lineage>
</organism>
<evidence type="ECO:0000256" key="1">
    <source>
        <dbReference type="ARBA" id="ARBA00010843"/>
    </source>
</evidence>
<proteinExistence type="inferred from homology"/>
<feature type="region of interest" description="Disordered" evidence="7">
    <location>
        <begin position="716"/>
        <end position="740"/>
    </location>
</feature>
<feature type="domain" description="C2HC/C3H-type" evidence="8">
    <location>
        <begin position="735"/>
        <end position="764"/>
    </location>
</feature>
<feature type="region of interest" description="Disordered" evidence="7">
    <location>
        <begin position="93"/>
        <end position="605"/>
    </location>
</feature>
<feature type="compositionally biased region" description="Pro residues" evidence="7">
    <location>
        <begin position="764"/>
        <end position="773"/>
    </location>
</feature>
<evidence type="ECO:0000313" key="10">
    <source>
        <dbReference type="Proteomes" id="UP001283361"/>
    </source>
</evidence>
<feature type="compositionally biased region" description="Basic and acidic residues" evidence="7">
    <location>
        <begin position="326"/>
        <end position="336"/>
    </location>
</feature>
<evidence type="ECO:0000256" key="4">
    <source>
        <dbReference type="ARBA" id="ARBA00022833"/>
    </source>
</evidence>
<feature type="region of interest" description="Disordered" evidence="7">
    <location>
        <begin position="1"/>
        <end position="23"/>
    </location>
</feature>
<evidence type="ECO:0000256" key="2">
    <source>
        <dbReference type="ARBA" id="ARBA00022723"/>
    </source>
</evidence>
<feature type="compositionally biased region" description="Basic and acidic residues" evidence="7">
    <location>
        <begin position="14"/>
        <end position="23"/>
    </location>
</feature>
<dbReference type="AlphaFoldDB" id="A0AAE0ZQG1"/>
<accession>A0AAE0ZQG1</accession>
<dbReference type="PROSITE" id="PS52027">
    <property type="entry name" value="ZF_C2HC_C3H"/>
    <property type="match status" value="2"/>
</dbReference>
<evidence type="ECO:0000313" key="9">
    <source>
        <dbReference type="EMBL" id="KAK3772737.1"/>
    </source>
</evidence>
<feature type="compositionally biased region" description="Basic and acidic residues" evidence="7">
    <location>
        <begin position="586"/>
        <end position="605"/>
    </location>
</feature>
<keyword evidence="3 6" id="KW-0863">Zinc-finger</keyword>
<feature type="compositionally biased region" description="Basic and acidic residues" evidence="7">
    <location>
        <begin position="375"/>
        <end position="390"/>
    </location>
</feature>
<name>A0AAE0ZQG1_9GAST</name>
<dbReference type="Pfam" id="PF13913">
    <property type="entry name" value="zf-C2HC_2"/>
    <property type="match status" value="2"/>
</dbReference>
<keyword evidence="4" id="KW-0862">Zinc</keyword>
<evidence type="ECO:0000256" key="6">
    <source>
        <dbReference type="PROSITE-ProRule" id="PRU01371"/>
    </source>
</evidence>
<evidence type="ECO:0000256" key="5">
    <source>
        <dbReference type="ARBA" id="ARBA00023054"/>
    </source>
</evidence>
<feature type="compositionally biased region" description="Polar residues" evidence="7">
    <location>
        <begin position="114"/>
        <end position="127"/>
    </location>
</feature>
<feature type="compositionally biased region" description="Basic and acidic residues" evidence="7">
    <location>
        <begin position="437"/>
        <end position="449"/>
    </location>
</feature>
<feature type="compositionally biased region" description="Polar residues" evidence="7">
    <location>
        <begin position="150"/>
        <end position="173"/>
    </location>
</feature>
<feature type="domain" description="C2HC/C3H-type" evidence="8">
    <location>
        <begin position="631"/>
        <end position="660"/>
    </location>
</feature>
<keyword evidence="2" id="KW-0479">Metal-binding</keyword>
<feature type="compositionally biased region" description="Polar residues" evidence="7">
    <location>
        <begin position="558"/>
        <end position="567"/>
    </location>
</feature>
<dbReference type="InterPro" id="IPR049899">
    <property type="entry name" value="Znf_C2HC_C3H"/>
</dbReference>
<gene>
    <name evidence="9" type="ORF">RRG08_013430</name>
</gene>
<feature type="region of interest" description="Disordered" evidence="7">
    <location>
        <begin position="58"/>
        <end position="79"/>
    </location>
</feature>
<evidence type="ECO:0000259" key="8">
    <source>
        <dbReference type="PROSITE" id="PS52027"/>
    </source>
</evidence>
<keyword evidence="5" id="KW-0175">Coiled coil</keyword>
<dbReference type="PANTHER" id="PTHR14649:SF1">
    <property type="entry name" value="ZINC FINGER C2HC DOMAIN-CONTAINING PROTEIN 1C"/>
    <property type="match status" value="1"/>
</dbReference>
<feature type="region of interest" description="Disordered" evidence="7">
    <location>
        <begin position="674"/>
        <end position="697"/>
    </location>
</feature>
<sequence>MRTLDQNGGMGGYSDRKPSKLEQMRADYQKKLMKEKEEKMVHLYEENQRKAMMRLTKNGHAGNGDQYSNGTGSPTGGKSVREFFNERRRLEAAGAPVPNIDQHYKQAKGYSSPGGWSSRTGSGNSVTKGMHGNKNSAGRDRAQPLAPIQRRTSLATETTSNDNINNGNHQSNGGAPGRSGIPLRHPNPPTTVAGSENPFHSCPALIKHQPLPPTAKGRVAQGSQSQQPSSLPRYIHPVKKTAQSEHQPQQNHYQQQTIQRYPQHQQPQQQARQPQPPSGGKQGNTRVVGKPRSFAPKPTPISNESGGRNGSGKLTDFQKWQLEQNQAREERLKKLGDGAPADKPYDGTWEDPHAQRNDEDENDKENGRHRSVVNNRDRLNRLNGHLHDMSEGDDGEDDDDEDGGEDDIPEEDEDEGDEQDDDIKAQERALLEQIAAKQREMEKLRKEREQEEEEERREAALRKKREAAERARQKKLEEERRKEEERQRKQEEEDERQERKREEQRQREEEKRNREEEKRRKDEEKRRLEEDRKAAKRQAEEERRLAKKQQQQQQQQQYSARISSASDYQEYDDENNSPISTTRHPNAHDTFRARSDNAPPIDEKPVAMAGSDARFYLQAAASSDAKGSVGSLVPCRQCGRKFAQDRLKKHQDACVKANKPRKEFNAAQKRVEGTEMAKYAGKNRKADPPKKKSNWRAKHEEFIQSLRYAKKVTEYEKEGKDLRELAPPPPSQNPDLVPCPHCGRTFNETAAERHIPRCQAMKTRPPPMNTRRR</sequence>
<dbReference type="Gene3D" id="3.30.160.60">
    <property type="entry name" value="Classic Zinc Finger"/>
    <property type="match status" value="2"/>
</dbReference>
<comment type="caution">
    <text evidence="9">The sequence shown here is derived from an EMBL/GenBank/DDBJ whole genome shotgun (WGS) entry which is preliminary data.</text>
</comment>
<evidence type="ECO:0000256" key="7">
    <source>
        <dbReference type="SAM" id="MobiDB-lite"/>
    </source>
</evidence>
<evidence type="ECO:0000256" key="3">
    <source>
        <dbReference type="ARBA" id="ARBA00022771"/>
    </source>
</evidence>
<dbReference type="EMBL" id="JAWDGP010003607">
    <property type="protein sequence ID" value="KAK3772737.1"/>
    <property type="molecule type" value="Genomic_DNA"/>
</dbReference>
<comment type="similarity">
    <text evidence="1">Belongs to the ZC2HC1 family.</text>
</comment>
<feature type="compositionally biased region" description="Low complexity" evidence="7">
    <location>
        <begin position="244"/>
        <end position="273"/>
    </location>
</feature>
<feature type="compositionally biased region" description="Acidic residues" evidence="7">
    <location>
        <begin position="391"/>
        <end position="421"/>
    </location>
</feature>
<feature type="compositionally biased region" description="Low complexity" evidence="7">
    <location>
        <begin position="221"/>
        <end position="230"/>
    </location>
</feature>
<dbReference type="InterPro" id="IPR026104">
    <property type="entry name" value="ZNF_C2HC_dom_1C"/>
</dbReference>
<dbReference type="GO" id="GO:0008270">
    <property type="term" value="F:zinc ion binding"/>
    <property type="evidence" value="ECO:0007669"/>
    <property type="project" value="UniProtKB-KW"/>
</dbReference>
<feature type="region of interest" description="Disordered" evidence="7">
    <location>
        <begin position="753"/>
        <end position="773"/>
    </location>
</feature>
<reference evidence="9" key="1">
    <citation type="journal article" date="2023" name="G3 (Bethesda)">
        <title>A reference genome for the long-term kleptoplast-retaining sea slug Elysia crispata morphotype clarki.</title>
        <authorList>
            <person name="Eastman K.E."/>
            <person name="Pendleton A.L."/>
            <person name="Shaikh M.A."/>
            <person name="Suttiyut T."/>
            <person name="Ogas R."/>
            <person name="Tomko P."/>
            <person name="Gavelis G."/>
            <person name="Widhalm J.R."/>
            <person name="Wisecaver J.H."/>
        </authorList>
    </citation>
    <scope>NUCLEOTIDE SEQUENCE</scope>
    <source>
        <strain evidence="9">ECLA1</strain>
    </source>
</reference>
<keyword evidence="10" id="KW-1185">Reference proteome</keyword>
<protein>
    <recommendedName>
        <fullName evidence="8">C2HC/C3H-type domain-containing protein</fullName>
    </recommendedName>
</protein>
<dbReference type="PANTHER" id="PTHR14649">
    <property type="entry name" value="ZINC FINGER C2HC DOMAIN-CONTAINING PROTEIN 1C"/>
    <property type="match status" value="1"/>
</dbReference>
<dbReference type="Proteomes" id="UP001283361">
    <property type="component" value="Unassembled WGS sequence"/>
</dbReference>